<dbReference type="PROSITE" id="PS00211">
    <property type="entry name" value="ABC_TRANSPORTER_1"/>
    <property type="match status" value="1"/>
</dbReference>
<keyword evidence="2" id="KW-1003">Cell membrane</keyword>
<dbReference type="InterPro" id="IPR027417">
    <property type="entry name" value="P-loop_NTPase"/>
</dbReference>
<dbReference type="PANTHER" id="PTHR42781">
    <property type="entry name" value="SPERMIDINE/PUTRESCINE IMPORT ATP-BINDING PROTEIN POTA"/>
    <property type="match status" value="1"/>
</dbReference>
<evidence type="ECO:0000313" key="12">
    <source>
        <dbReference type="Proteomes" id="UP000032250"/>
    </source>
</evidence>
<dbReference type="FunFam" id="3.40.50.300:FF:000425">
    <property type="entry name" value="Probable ABC transporter, ATP-binding subunit"/>
    <property type="match status" value="1"/>
</dbReference>
<feature type="domain" description="ABC transporter" evidence="10">
    <location>
        <begin position="4"/>
        <end position="234"/>
    </location>
</feature>
<evidence type="ECO:0000256" key="8">
    <source>
        <dbReference type="ARBA" id="ARBA00023136"/>
    </source>
</evidence>
<keyword evidence="8" id="KW-0472">Membrane</keyword>
<comment type="caution">
    <text evidence="11">The sequence shown here is derived from an EMBL/GenBank/DDBJ whole genome shotgun (WGS) entry which is preliminary data.</text>
</comment>
<keyword evidence="5 11" id="KW-0067">ATP-binding</keyword>
<dbReference type="OrthoDB" id="9802264at2"/>
<evidence type="ECO:0000256" key="3">
    <source>
        <dbReference type="ARBA" id="ARBA00022496"/>
    </source>
</evidence>
<dbReference type="SUPFAM" id="SSF50331">
    <property type="entry name" value="MOP-like"/>
    <property type="match status" value="1"/>
</dbReference>
<dbReference type="GO" id="GO:0005524">
    <property type="term" value="F:ATP binding"/>
    <property type="evidence" value="ECO:0007669"/>
    <property type="project" value="UniProtKB-KW"/>
</dbReference>
<dbReference type="SUPFAM" id="SSF52540">
    <property type="entry name" value="P-loop containing nucleoside triphosphate hydrolases"/>
    <property type="match status" value="1"/>
</dbReference>
<dbReference type="GO" id="GO:0016020">
    <property type="term" value="C:membrane"/>
    <property type="evidence" value="ECO:0007669"/>
    <property type="project" value="InterPro"/>
</dbReference>
<dbReference type="InterPro" id="IPR017871">
    <property type="entry name" value="ABC_transporter-like_CS"/>
</dbReference>
<organism evidence="11 12">
    <name type="scientific">Clostridium botulinum B2 450</name>
    <dbReference type="NCBI Taxonomy" id="1379739"/>
    <lineage>
        <taxon>Bacteria</taxon>
        <taxon>Bacillati</taxon>
        <taxon>Bacillota</taxon>
        <taxon>Clostridia</taxon>
        <taxon>Eubacteriales</taxon>
        <taxon>Clostridiaceae</taxon>
        <taxon>Clostridium</taxon>
    </lineage>
</organism>
<evidence type="ECO:0000256" key="6">
    <source>
        <dbReference type="ARBA" id="ARBA00023004"/>
    </source>
</evidence>
<evidence type="ECO:0000259" key="10">
    <source>
        <dbReference type="PROSITE" id="PS50893"/>
    </source>
</evidence>
<dbReference type="InterPro" id="IPR008995">
    <property type="entry name" value="Mo/tungstate-bd_C_term_dom"/>
</dbReference>
<dbReference type="PATRIC" id="fig|1379739.3.peg.1479"/>
<dbReference type="Pfam" id="PF00005">
    <property type="entry name" value="ABC_tran"/>
    <property type="match status" value="1"/>
</dbReference>
<dbReference type="Proteomes" id="UP000032250">
    <property type="component" value="Unassembled WGS sequence"/>
</dbReference>
<evidence type="ECO:0000313" key="11">
    <source>
        <dbReference type="EMBL" id="KIS23107.1"/>
    </source>
</evidence>
<dbReference type="EMBL" id="JXSU01000007">
    <property type="protein sequence ID" value="KIS23107.1"/>
    <property type="molecule type" value="Genomic_DNA"/>
</dbReference>
<dbReference type="InterPro" id="IPR003593">
    <property type="entry name" value="AAA+_ATPase"/>
</dbReference>
<accession>A0A0D1BTM6</accession>
<evidence type="ECO:0000256" key="7">
    <source>
        <dbReference type="ARBA" id="ARBA00023065"/>
    </source>
</evidence>
<keyword evidence="1" id="KW-0813">Transport</keyword>
<evidence type="ECO:0000256" key="9">
    <source>
        <dbReference type="ARBA" id="ARBA00066388"/>
    </source>
</evidence>
<sequence>MKEIEVKGIKKIFNNKNVLDSISFSVEKGELMCLLGPSGCGKSTTLNIIAGLLQEDGGEILISGKNIKNTPVEKREIVIVFQEYMLFPHLNVYNNIAFGLNMRKENKNRIKEKVNKILEMLSLQGLEHKYPKELSGGQKQRVAIGRALAIEPKVLLLDEPFTSLDINIRNSIRELVLKIQKKLGITTILVTHDKEEALMMSDHISLMIDGKIMQQGTPKEIYETPNSKEVANFFGERNYFKGKIIENKFYCDFGEFEVKDKKQGDSEIMINPENIKIYKDLENKNCIGEVVSSKYAGDRIYYVVKYNDKDIKIIDYSNNLLQMGEKVSFSIDFSKGVLI</sequence>
<evidence type="ECO:0000256" key="1">
    <source>
        <dbReference type="ARBA" id="ARBA00022448"/>
    </source>
</evidence>
<dbReference type="RefSeq" id="WP_003487266.1">
    <property type="nucleotide sequence ID" value="NZ_JXSU01000007.1"/>
</dbReference>
<gene>
    <name evidence="11" type="ORF">N495_05755</name>
</gene>
<keyword evidence="3" id="KW-0410">Iron transport</keyword>
<keyword evidence="6" id="KW-0408">Iron</keyword>
<keyword evidence="4" id="KW-0547">Nucleotide-binding</keyword>
<dbReference type="InterPro" id="IPR003439">
    <property type="entry name" value="ABC_transporter-like_ATP-bd"/>
</dbReference>
<keyword evidence="7" id="KW-0406">Ion transport</keyword>
<dbReference type="CDD" id="cd03259">
    <property type="entry name" value="ABC_Carb_Solutes_like"/>
    <property type="match status" value="1"/>
</dbReference>
<dbReference type="GO" id="GO:0015418">
    <property type="term" value="F:ABC-type quaternary ammonium compound transporting activity"/>
    <property type="evidence" value="ECO:0007669"/>
    <property type="project" value="UniProtKB-EC"/>
</dbReference>
<dbReference type="InterPro" id="IPR015853">
    <property type="entry name" value="ABC_transpr_FbpC"/>
</dbReference>
<dbReference type="SMART" id="SM00382">
    <property type="entry name" value="AAA"/>
    <property type="match status" value="1"/>
</dbReference>
<dbReference type="PROSITE" id="PS50893">
    <property type="entry name" value="ABC_TRANSPORTER_2"/>
    <property type="match status" value="1"/>
</dbReference>
<reference evidence="11 12" key="1">
    <citation type="submission" date="2014-06" db="EMBL/GenBank/DDBJ databases">
        <title>Genome characterization of distinct group I Clostridium botulinum lineages.</title>
        <authorList>
            <person name="Giordani F."/>
            <person name="Anselmo A."/>
            <person name="Fillo S."/>
            <person name="Palozzi A.M."/>
            <person name="Fortunato A."/>
            <person name="Gentile B."/>
            <person name="Ciammaruconi A."/>
            <person name="Anniballi F."/>
            <person name="De Medici D."/>
            <person name="Lista F."/>
        </authorList>
    </citation>
    <scope>NUCLEOTIDE SEQUENCE [LARGE SCALE GENOMIC DNA]</scope>
    <source>
        <strain evidence="11 12">B2 450</strain>
    </source>
</reference>
<dbReference type="InterPro" id="IPR050093">
    <property type="entry name" value="ABC_SmlMolc_Importer"/>
</dbReference>
<evidence type="ECO:0000256" key="4">
    <source>
        <dbReference type="ARBA" id="ARBA00022741"/>
    </source>
</evidence>
<protein>
    <recommendedName>
        <fullName evidence="9">ABC-type quaternary amine transporter</fullName>
        <ecNumber evidence="9">7.6.2.9</ecNumber>
    </recommendedName>
</protein>
<dbReference type="PANTHER" id="PTHR42781:SF4">
    <property type="entry name" value="SPERMIDINE_PUTRESCINE IMPORT ATP-BINDING PROTEIN POTA"/>
    <property type="match status" value="1"/>
</dbReference>
<proteinExistence type="predicted"/>
<name>A0A0D1BTM6_CLOBO</name>
<evidence type="ECO:0000256" key="2">
    <source>
        <dbReference type="ARBA" id="ARBA00022475"/>
    </source>
</evidence>
<evidence type="ECO:0000256" key="5">
    <source>
        <dbReference type="ARBA" id="ARBA00022840"/>
    </source>
</evidence>
<dbReference type="GO" id="GO:0016887">
    <property type="term" value="F:ATP hydrolysis activity"/>
    <property type="evidence" value="ECO:0007669"/>
    <property type="project" value="InterPro"/>
</dbReference>
<dbReference type="AlphaFoldDB" id="A0A0D1BTM6"/>
<dbReference type="GO" id="GO:0015408">
    <property type="term" value="F:ABC-type ferric iron transporter activity"/>
    <property type="evidence" value="ECO:0007669"/>
    <property type="project" value="InterPro"/>
</dbReference>
<dbReference type="Gene3D" id="3.40.50.300">
    <property type="entry name" value="P-loop containing nucleotide triphosphate hydrolases"/>
    <property type="match status" value="1"/>
</dbReference>
<dbReference type="HOGENOM" id="CLU_000604_1_1_9"/>
<dbReference type="EC" id="7.6.2.9" evidence="9"/>